<dbReference type="CDD" id="cd02440">
    <property type="entry name" value="AdoMet_MTases"/>
    <property type="match status" value="1"/>
</dbReference>
<dbReference type="SUPFAM" id="SSF53335">
    <property type="entry name" value="S-adenosyl-L-methionine-dependent methyltransferases"/>
    <property type="match status" value="1"/>
</dbReference>
<accession>G3MIP3</accession>
<organism evidence="1">
    <name type="scientific">Amblyomma maculatum</name>
    <name type="common">Gulf Coast tick</name>
    <dbReference type="NCBI Taxonomy" id="34609"/>
    <lineage>
        <taxon>Eukaryota</taxon>
        <taxon>Metazoa</taxon>
        <taxon>Ecdysozoa</taxon>
        <taxon>Arthropoda</taxon>
        <taxon>Chelicerata</taxon>
        <taxon>Arachnida</taxon>
        <taxon>Acari</taxon>
        <taxon>Parasitiformes</taxon>
        <taxon>Ixodida</taxon>
        <taxon>Ixodoidea</taxon>
        <taxon>Ixodidae</taxon>
        <taxon>Amblyomminae</taxon>
        <taxon>Amblyomma</taxon>
    </lineage>
</organism>
<dbReference type="PANTHER" id="PTHR43464">
    <property type="entry name" value="METHYLTRANSFERASE"/>
    <property type="match status" value="1"/>
</dbReference>
<dbReference type="InterPro" id="IPR029063">
    <property type="entry name" value="SAM-dependent_MTases_sf"/>
</dbReference>
<dbReference type="GO" id="GO:0010420">
    <property type="term" value="F:polyprenyldihydroxybenzoate methyltransferase activity"/>
    <property type="evidence" value="ECO:0007669"/>
    <property type="project" value="TreeGrafter"/>
</dbReference>
<dbReference type="Pfam" id="PF13489">
    <property type="entry name" value="Methyltransf_23"/>
    <property type="match status" value="1"/>
</dbReference>
<sequence>AHVNDLCSRLAALCPSRSSRAAALLVGASSNSSDDMAAHAGGSADVAGAPDIFALRKCVEMYDASIEPVMPIVGAIVEAFQAAFLDDRDICRGKTANEQEEKERCQFLDIGCGSGSFTLKYLVPNLPAWCKRLVGADKSELQLQFARENRADPRIDYQALDLMSDDDVARFVREQGRFQRVFSFLMLQWVADQRHAMRNIESLIAPGGECFLLFSDKLNAHEVLMAARNSPRWSKYSHLLDDVIPETTLIDDMMSLRTYAAQLVSATNLVPLACEILHCTKPISFKKDVSVEFYTLMNPINDHLQDDEKQELQKFTQLTLEDIKKNGVGSPKKGRRFIVIHAYKPLK</sequence>
<reference evidence="1" key="1">
    <citation type="journal article" date="2011" name="PLoS ONE">
        <title>A deep insight into the sialotranscriptome of the gulf coast tick, Amblyomma maculatum.</title>
        <authorList>
            <person name="Karim S."/>
            <person name="Singh P."/>
            <person name="Ribeiro J.M."/>
        </authorList>
    </citation>
    <scope>NUCLEOTIDE SEQUENCE</scope>
    <source>
        <tissue evidence="1">Salivary gland</tissue>
    </source>
</reference>
<dbReference type="AlphaFoldDB" id="G3MIP3"/>
<dbReference type="PANTHER" id="PTHR43464:SF23">
    <property type="entry name" value="JUVENILE HORMONE ACID O-METHYLTRANSFERASE"/>
    <property type="match status" value="1"/>
</dbReference>
<feature type="non-terminal residue" evidence="1">
    <location>
        <position position="1"/>
    </location>
</feature>
<dbReference type="Gene3D" id="3.40.50.150">
    <property type="entry name" value="Vaccinia Virus protein VP39"/>
    <property type="match status" value="1"/>
</dbReference>
<protein>
    <submittedName>
        <fullName evidence="1">Uncharacterized protein</fullName>
    </submittedName>
</protein>
<name>G3MIP3_AMBMU</name>
<dbReference type="EMBL" id="JO841744">
    <property type="protein sequence ID" value="AEO33361.1"/>
    <property type="molecule type" value="mRNA"/>
</dbReference>
<evidence type="ECO:0000313" key="1">
    <source>
        <dbReference type="EMBL" id="AEO33361.1"/>
    </source>
</evidence>
<proteinExistence type="evidence at transcript level"/>